<comment type="caution">
    <text evidence="5">The sequence shown here is derived from an EMBL/GenBank/DDBJ whole genome shotgun (WGS) entry which is preliminary data.</text>
</comment>
<sequence>MSDLLSRFPRVPLADLPTPLHEAPRLTETLGGPRVLVKRDDATGLALGGNKTRKLEFLLGRALAEGHDTVVTFGAVQSNHARQTAAACARLGLRCELVLTRSVPRPDALYETSGNVLLDGLLGARTHIVDGADEALALLAEIGPAYAIPPGGSDATGALGYVAAGLEFAAQAADLPGGVDRIVVATSTAGTTAGLALGLAHAGLDTAIEAVCVYEPAGVTAATLDAVLGATADLLGAPLPERRPRVHGDWFGPGYGVPTPEMVEAVRLFARTEGILLDPVYTGKAAAGLAGLARTGAIGPDETVVFWHTGGAPGLFVYPDALTGAGAS</sequence>
<dbReference type="PIRSF" id="PIRSF006278">
    <property type="entry name" value="ACCD_DCysDesulf"/>
    <property type="match status" value="1"/>
</dbReference>
<evidence type="ECO:0000256" key="2">
    <source>
        <dbReference type="ARBA" id="ARBA00008639"/>
    </source>
</evidence>
<name>A0ABS7FXY6_9ACTN</name>
<dbReference type="RefSeq" id="WP_220167555.1">
    <property type="nucleotide sequence ID" value="NZ_JAIBOA010000011.1"/>
</dbReference>
<dbReference type="EMBL" id="JAIBOA010000011">
    <property type="protein sequence ID" value="MBW8484313.1"/>
    <property type="molecule type" value="Genomic_DNA"/>
</dbReference>
<reference evidence="5 6" key="1">
    <citation type="submission" date="2021-07" db="EMBL/GenBank/DDBJ databases">
        <title>Actinomadura sp. PM05-2 isolated from lichen.</title>
        <authorList>
            <person name="Somphong A."/>
            <person name="Phongsopitanun W."/>
            <person name="Tanasupawat S."/>
            <person name="Peongsungnone V."/>
        </authorList>
    </citation>
    <scope>NUCLEOTIDE SEQUENCE [LARGE SCALE GENOMIC DNA]</scope>
    <source>
        <strain evidence="5 6">PM05-2</strain>
    </source>
</reference>
<organism evidence="5 6">
    <name type="scientific">Actinomadura parmotrematis</name>
    <dbReference type="NCBI Taxonomy" id="2864039"/>
    <lineage>
        <taxon>Bacteria</taxon>
        <taxon>Bacillati</taxon>
        <taxon>Actinomycetota</taxon>
        <taxon>Actinomycetes</taxon>
        <taxon>Streptosporangiales</taxon>
        <taxon>Thermomonosporaceae</taxon>
        <taxon>Actinomadura</taxon>
    </lineage>
</organism>
<evidence type="ECO:0000256" key="1">
    <source>
        <dbReference type="ARBA" id="ARBA00001933"/>
    </source>
</evidence>
<proteinExistence type="inferred from homology"/>
<evidence type="ECO:0000313" key="5">
    <source>
        <dbReference type="EMBL" id="MBW8484313.1"/>
    </source>
</evidence>
<dbReference type="InterPro" id="IPR036052">
    <property type="entry name" value="TrpB-like_PALP_sf"/>
</dbReference>
<dbReference type="Gene3D" id="3.40.50.1100">
    <property type="match status" value="2"/>
</dbReference>
<dbReference type="Proteomes" id="UP000774570">
    <property type="component" value="Unassembled WGS sequence"/>
</dbReference>
<protein>
    <submittedName>
        <fullName evidence="5">D-cysteine desulfhydrase family protein</fullName>
    </submittedName>
</protein>
<accession>A0ABS7FXY6</accession>
<keyword evidence="6" id="KW-1185">Reference proteome</keyword>
<gene>
    <name evidence="5" type="ORF">K1Y72_18165</name>
</gene>
<dbReference type="Pfam" id="PF00291">
    <property type="entry name" value="PALP"/>
    <property type="match status" value="1"/>
</dbReference>
<evidence type="ECO:0000313" key="6">
    <source>
        <dbReference type="Proteomes" id="UP000774570"/>
    </source>
</evidence>
<keyword evidence="3" id="KW-0663">Pyridoxal phosphate</keyword>
<dbReference type="PANTHER" id="PTHR43780:SF2">
    <property type="entry name" value="1-AMINOCYCLOPROPANE-1-CARBOXYLATE DEAMINASE-RELATED"/>
    <property type="match status" value="1"/>
</dbReference>
<dbReference type="PANTHER" id="PTHR43780">
    <property type="entry name" value="1-AMINOCYCLOPROPANE-1-CARBOXYLATE DEAMINASE-RELATED"/>
    <property type="match status" value="1"/>
</dbReference>
<comment type="similarity">
    <text evidence="2">Belongs to the ACC deaminase/D-cysteine desulfhydrase family.</text>
</comment>
<dbReference type="SUPFAM" id="SSF53686">
    <property type="entry name" value="Tryptophan synthase beta subunit-like PLP-dependent enzymes"/>
    <property type="match status" value="1"/>
</dbReference>
<evidence type="ECO:0000259" key="4">
    <source>
        <dbReference type="Pfam" id="PF00291"/>
    </source>
</evidence>
<feature type="domain" description="Tryptophan synthase beta chain-like PALP" evidence="4">
    <location>
        <begin position="15"/>
        <end position="310"/>
    </location>
</feature>
<dbReference type="InterPro" id="IPR027278">
    <property type="entry name" value="ACCD_DCysDesulf"/>
</dbReference>
<dbReference type="InterPro" id="IPR001926">
    <property type="entry name" value="TrpB-like_PALP"/>
</dbReference>
<comment type="cofactor">
    <cofactor evidence="1">
        <name>pyridoxal 5'-phosphate</name>
        <dbReference type="ChEBI" id="CHEBI:597326"/>
    </cofactor>
</comment>
<evidence type="ECO:0000256" key="3">
    <source>
        <dbReference type="ARBA" id="ARBA00022898"/>
    </source>
</evidence>